<feature type="transmembrane region" description="Helical" evidence="2">
    <location>
        <begin position="148"/>
        <end position="170"/>
    </location>
</feature>
<dbReference type="EMBL" id="AP018448">
    <property type="protein sequence ID" value="BBC35264.1"/>
    <property type="molecule type" value="Genomic_DNA"/>
</dbReference>
<feature type="transmembrane region" description="Helical" evidence="2">
    <location>
        <begin position="177"/>
        <end position="198"/>
    </location>
</feature>
<keyword evidence="2" id="KW-0812">Transmembrane</keyword>
<evidence type="ECO:0000313" key="3">
    <source>
        <dbReference type="EMBL" id="BBC35264.1"/>
    </source>
</evidence>
<evidence type="ECO:0000313" key="4">
    <source>
        <dbReference type="Proteomes" id="UP001321542"/>
    </source>
</evidence>
<evidence type="ECO:0000256" key="1">
    <source>
        <dbReference type="SAM" id="MobiDB-lite"/>
    </source>
</evidence>
<gene>
    <name evidence="3" type="ORF">SGFS_065580</name>
</gene>
<feature type="region of interest" description="Disordered" evidence="1">
    <location>
        <begin position="1"/>
        <end position="106"/>
    </location>
</feature>
<proteinExistence type="predicted"/>
<evidence type="ECO:0000256" key="2">
    <source>
        <dbReference type="SAM" id="Phobius"/>
    </source>
</evidence>
<accession>A0ABM7FFD9</accession>
<sequence>MTNPTAPGADELRIRYQLRRILDQPERPPMPPGPPPDGYQATRERDWLDDIADLDFGPEPTPEPAPASKDSEPESVDKPRPEPAPAKPRRRPTIPKPDPDDPRQSLLDAWDRTPRRLKWLIFHATAAAPGWVIGWVDWATDTAAWYAAGHWTSSSAWVLYGLGGCALALYRRSRWWAWPFAWLAAVPVSSVVVGVLLYGTGYQP</sequence>
<keyword evidence="2" id="KW-1133">Transmembrane helix</keyword>
<keyword evidence="4" id="KW-1185">Reference proteome</keyword>
<reference evidence="3 4" key="1">
    <citation type="journal article" date="2010" name="ChemBioChem">
        <title>Cloning and characterization of the biosynthetic gene cluster of 16-membered macrolide antibiotic FD-891: involvement of a dual functional cytochrome P450 monooxygenase catalyzing epoxidation and hydroxylation.</title>
        <authorList>
            <person name="Kudo F."/>
            <person name="Motegi A."/>
            <person name="Mizoue K."/>
            <person name="Eguchi T."/>
        </authorList>
    </citation>
    <scope>NUCLEOTIDE SEQUENCE [LARGE SCALE GENOMIC DNA]</scope>
    <source>
        <strain evidence="3 4">A-8890</strain>
    </source>
</reference>
<feature type="compositionally biased region" description="Basic and acidic residues" evidence="1">
    <location>
        <begin position="97"/>
        <end position="106"/>
    </location>
</feature>
<dbReference type="Proteomes" id="UP001321542">
    <property type="component" value="Chromosome"/>
</dbReference>
<feature type="transmembrane region" description="Helical" evidence="2">
    <location>
        <begin position="119"/>
        <end position="136"/>
    </location>
</feature>
<protein>
    <submittedName>
        <fullName evidence="3">Uncharacterized protein</fullName>
    </submittedName>
</protein>
<dbReference type="RefSeq" id="WP_286255470.1">
    <property type="nucleotide sequence ID" value="NZ_AP018448.1"/>
</dbReference>
<keyword evidence="2" id="KW-0472">Membrane</keyword>
<feature type="compositionally biased region" description="Basic and acidic residues" evidence="1">
    <location>
        <begin position="10"/>
        <end position="26"/>
    </location>
</feature>
<feature type="compositionally biased region" description="Pro residues" evidence="1">
    <location>
        <begin position="27"/>
        <end position="37"/>
    </location>
</feature>
<name>A0ABM7FFD9_9ACTN</name>
<feature type="compositionally biased region" description="Basic and acidic residues" evidence="1">
    <location>
        <begin position="69"/>
        <end position="81"/>
    </location>
</feature>
<organism evidence="3 4">
    <name type="scientific">Streptomyces graminofaciens</name>
    <dbReference type="NCBI Taxonomy" id="68212"/>
    <lineage>
        <taxon>Bacteria</taxon>
        <taxon>Bacillati</taxon>
        <taxon>Actinomycetota</taxon>
        <taxon>Actinomycetes</taxon>
        <taxon>Kitasatosporales</taxon>
        <taxon>Streptomycetaceae</taxon>
        <taxon>Streptomyces</taxon>
    </lineage>
</organism>
<reference evidence="3 4" key="2">
    <citation type="journal article" date="2023" name="ChemBioChem">
        <title>Acyltransferase Domain Exchange between Two Independent Type I Polyketide Synthases in the Same Producer Strain of Macrolide Antibiotics.</title>
        <authorList>
            <person name="Kudo F."/>
            <person name="Kishikawa K."/>
            <person name="Tsuboi K."/>
            <person name="Kido T."/>
            <person name="Usui T."/>
            <person name="Hashimoto J."/>
            <person name="Shin-Ya K."/>
            <person name="Miyanaga A."/>
            <person name="Eguchi T."/>
        </authorList>
    </citation>
    <scope>NUCLEOTIDE SEQUENCE [LARGE SCALE GENOMIC DNA]</scope>
    <source>
        <strain evidence="3 4">A-8890</strain>
    </source>
</reference>